<dbReference type="PROSITE" id="PS51186">
    <property type="entry name" value="GNAT"/>
    <property type="match status" value="1"/>
</dbReference>
<dbReference type="PANTHER" id="PTHR43792">
    <property type="entry name" value="GNAT FAMILY, PUTATIVE (AFU_ORTHOLOGUE AFUA_3G00765)-RELATED-RELATED"/>
    <property type="match status" value="1"/>
</dbReference>
<dbReference type="EMBL" id="JAUSUD010000002">
    <property type="protein sequence ID" value="MDQ0229311.1"/>
    <property type="molecule type" value="Genomic_DNA"/>
</dbReference>
<sequence length="161" mass="18763">MPNIETENLRMITFTKEMMKAILDGKIERLPYHAAEEWPLPVYLHMFQYKIDRFTTYPYEEKWEGIIIHKNNKRIIGDMGFKGGPNNEGDLEIGYSIVPSYQGNGYATEMGRAMIEWGMRQEGVKRITATCDSDNLASKRVLEKLGLHHIKEDKDTIYWSL</sequence>
<feature type="domain" description="N-acetyltransferase" evidence="1">
    <location>
        <begin position="9"/>
        <end position="161"/>
    </location>
</feature>
<name>A0ABT9ZBX7_9BACI</name>
<dbReference type="RefSeq" id="WP_307336821.1">
    <property type="nucleotide sequence ID" value="NZ_JAUSUD010000002.1"/>
</dbReference>
<dbReference type="CDD" id="cd04301">
    <property type="entry name" value="NAT_SF"/>
    <property type="match status" value="1"/>
</dbReference>
<dbReference type="InterPro" id="IPR051531">
    <property type="entry name" value="N-acetyltransferase"/>
</dbReference>
<reference evidence="2 3" key="1">
    <citation type="submission" date="2023-07" db="EMBL/GenBank/DDBJ databases">
        <title>Genomic Encyclopedia of Type Strains, Phase IV (KMG-IV): sequencing the most valuable type-strain genomes for metagenomic binning, comparative biology and taxonomic classification.</title>
        <authorList>
            <person name="Goeker M."/>
        </authorList>
    </citation>
    <scope>NUCLEOTIDE SEQUENCE [LARGE SCALE GENOMIC DNA]</scope>
    <source>
        <strain evidence="2 3">DSM 29005</strain>
    </source>
</reference>
<protein>
    <submittedName>
        <fullName evidence="2">RimJ/RimL family protein N-acetyltransferase</fullName>
    </submittedName>
</protein>
<dbReference type="Proteomes" id="UP001234495">
    <property type="component" value="Unassembled WGS sequence"/>
</dbReference>
<organism evidence="2 3">
    <name type="scientific">Metabacillus malikii</name>
    <dbReference type="NCBI Taxonomy" id="1504265"/>
    <lineage>
        <taxon>Bacteria</taxon>
        <taxon>Bacillati</taxon>
        <taxon>Bacillota</taxon>
        <taxon>Bacilli</taxon>
        <taxon>Bacillales</taxon>
        <taxon>Bacillaceae</taxon>
        <taxon>Metabacillus</taxon>
    </lineage>
</organism>
<dbReference type="InterPro" id="IPR000182">
    <property type="entry name" value="GNAT_dom"/>
</dbReference>
<dbReference type="PANTHER" id="PTHR43792:SF13">
    <property type="entry name" value="ACETYLTRANSFERASE"/>
    <property type="match status" value="1"/>
</dbReference>
<gene>
    <name evidence="2" type="ORF">J2S19_000562</name>
</gene>
<dbReference type="InterPro" id="IPR016181">
    <property type="entry name" value="Acyl_CoA_acyltransferase"/>
</dbReference>
<evidence type="ECO:0000313" key="2">
    <source>
        <dbReference type="EMBL" id="MDQ0229311.1"/>
    </source>
</evidence>
<dbReference type="Gene3D" id="3.40.630.30">
    <property type="match status" value="1"/>
</dbReference>
<proteinExistence type="predicted"/>
<keyword evidence="3" id="KW-1185">Reference proteome</keyword>
<dbReference type="Pfam" id="PF13302">
    <property type="entry name" value="Acetyltransf_3"/>
    <property type="match status" value="1"/>
</dbReference>
<evidence type="ECO:0000313" key="3">
    <source>
        <dbReference type="Proteomes" id="UP001234495"/>
    </source>
</evidence>
<evidence type="ECO:0000259" key="1">
    <source>
        <dbReference type="PROSITE" id="PS51186"/>
    </source>
</evidence>
<comment type="caution">
    <text evidence="2">The sequence shown here is derived from an EMBL/GenBank/DDBJ whole genome shotgun (WGS) entry which is preliminary data.</text>
</comment>
<accession>A0ABT9ZBX7</accession>
<dbReference type="SUPFAM" id="SSF55729">
    <property type="entry name" value="Acyl-CoA N-acyltransferases (Nat)"/>
    <property type="match status" value="1"/>
</dbReference>